<evidence type="ECO:0000313" key="13">
    <source>
        <dbReference type="Proteomes" id="UP000310477"/>
    </source>
</evidence>
<evidence type="ECO:0000256" key="7">
    <source>
        <dbReference type="ARBA" id="ARBA00022605"/>
    </source>
</evidence>
<dbReference type="InterPro" id="IPR033940">
    <property type="entry name" value="IPMI_Swivel"/>
</dbReference>
<keyword evidence="13" id="KW-1185">Reference proteome</keyword>
<dbReference type="NCBIfam" id="TIGR00171">
    <property type="entry name" value="leuD"/>
    <property type="match status" value="1"/>
</dbReference>
<dbReference type="SUPFAM" id="SSF52016">
    <property type="entry name" value="LeuD/IlvD-like"/>
    <property type="match status" value="1"/>
</dbReference>
<keyword evidence="8 10" id="KW-0456">Lyase</keyword>
<name>A0A4U1BWV0_9SPHI</name>
<dbReference type="UniPathway" id="UPA00048">
    <property type="reaction ID" value="UER00071"/>
</dbReference>
<feature type="domain" description="Aconitase A/isopropylmalate dehydratase small subunit swivel" evidence="11">
    <location>
        <begin position="1"/>
        <end position="122"/>
    </location>
</feature>
<dbReference type="NCBIfam" id="NF002458">
    <property type="entry name" value="PRK01641.1"/>
    <property type="match status" value="1"/>
</dbReference>
<evidence type="ECO:0000256" key="1">
    <source>
        <dbReference type="ARBA" id="ARBA00000491"/>
    </source>
</evidence>
<dbReference type="Gene3D" id="3.20.19.10">
    <property type="entry name" value="Aconitase, domain 4"/>
    <property type="match status" value="1"/>
</dbReference>
<dbReference type="PANTHER" id="PTHR43345:SF5">
    <property type="entry name" value="3-ISOPROPYLMALATE DEHYDRATASE SMALL SUBUNIT"/>
    <property type="match status" value="1"/>
</dbReference>
<dbReference type="InterPro" id="IPR004431">
    <property type="entry name" value="3-IsopropMal_deHydase_ssu"/>
</dbReference>
<dbReference type="GO" id="GO:0009316">
    <property type="term" value="C:3-isopropylmalate dehydratase complex"/>
    <property type="evidence" value="ECO:0007669"/>
    <property type="project" value="InterPro"/>
</dbReference>
<organism evidence="12 13">
    <name type="scientific">Pedobacter cryotolerans</name>
    <dbReference type="NCBI Taxonomy" id="2571270"/>
    <lineage>
        <taxon>Bacteria</taxon>
        <taxon>Pseudomonadati</taxon>
        <taxon>Bacteroidota</taxon>
        <taxon>Sphingobacteriia</taxon>
        <taxon>Sphingobacteriales</taxon>
        <taxon>Sphingobacteriaceae</taxon>
        <taxon>Pedobacter</taxon>
    </lineage>
</organism>
<dbReference type="EC" id="4.2.1.33" evidence="10"/>
<reference evidence="12 13" key="1">
    <citation type="submission" date="2019-04" db="EMBL/GenBank/DDBJ databases">
        <title>Pedobacter sp. AR-2-6 sp. nov., isolated from Arctic soil.</title>
        <authorList>
            <person name="Dahal R.H."/>
            <person name="Kim D.-U."/>
        </authorList>
    </citation>
    <scope>NUCLEOTIDE SEQUENCE [LARGE SCALE GENOMIC DNA]</scope>
    <source>
        <strain evidence="12 13">AR-2-6</strain>
    </source>
</reference>
<accession>A0A4U1BWV0</accession>
<dbReference type="GO" id="GO:0009098">
    <property type="term" value="P:L-leucine biosynthetic process"/>
    <property type="evidence" value="ECO:0007669"/>
    <property type="project" value="UniProtKB-UniRule"/>
</dbReference>
<evidence type="ECO:0000256" key="2">
    <source>
        <dbReference type="ARBA" id="ARBA00002695"/>
    </source>
</evidence>
<evidence type="ECO:0000256" key="4">
    <source>
        <dbReference type="ARBA" id="ARBA00009845"/>
    </source>
</evidence>
<keyword evidence="7 10" id="KW-0028">Amino-acid biosynthesis</keyword>
<evidence type="ECO:0000256" key="8">
    <source>
        <dbReference type="ARBA" id="ARBA00023239"/>
    </source>
</evidence>
<dbReference type="Proteomes" id="UP000310477">
    <property type="component" value="Unassembled WGS sequence"/>
</dbReference>
<comment type="catalytic activity">
    <reaction evidence="1 10">
        <text>(2R,3S)-3-isopropylmalate = (2S)-2-isopropylmalate</text>
        <dbReference type="Rhea" id="RHEA:32287"/>
        <dbReference type="ChEBI" id="CHEBI:1178"/>
        <dbReference type="ChEBI" id="CHEBI:35121"/>
        <dbReference type="EC" id="4.2.1.33"/>
    </reaction>
</comment>
<evidence type="ECO:0000313" key="12">
    <source>
        <dbReference type="EMBL" id="TKB97461.1"/>
    </source>
</evidence>
<dbReference type="Pfam" id="PF00694">
    <property type="entry name" value="Aconitase_C"/>
    <property type="match status" value="1"/>
</dbReference>
<keyword evidence="6 10" id="KW-0432">Leucine biosynthesis</keyword>
<dbReference type="GO" id="GO:0003861">
    <property type="term" value="F:3-isopropylmalate dehydratase activity"/>
    <property type="evidence" value="ECO:0007669"/>
    <property type="project" value="UniProtKB-UniRule"/>
</dbReference>
<dbReference type="PANTHER" id="PTHR43345">
    <property type="entry name" value="3-ISOPROPYLMALATE DEHYDRATASE SMALL SUBUNIT 2-RELATED-RELATED"/>
    <property type="match status" value="1"/>
</dbReference>
<keyword evidence="9 10" id="KW-0100">Branched-chain amino acid biosynthesis</keyword>
<evidence type="ECO:0000256" key="10">
    <source>
        <dbReference type="HAMAP-Rule" id="MF_01031"/>
    </source>
</evidence>
<dbReference type="RefSeq" id="WP_136878088.1">
    <property type="nucleotide sequence ID" value="NZ_SWBO01000011.1"/>
</dbReference>
<comment type="function">
    <text evidence="2 10">Catalyzes the isomerization between 2-isopropylmalate and 3-isopropylmalate, via the formation of 2-isopropylmaleate.</text>
</comment>
<dbReference type="EMBL" id="SWBO01000011">
    <property type="protein sequence ID" value="TKB97461.1"/>
    <property type="molecule type" value="Genomic_DNA"/>
</dbReference>
<evidence type="ECO:0000259" key="11">
    <source>
        <dbReference type="Pfam" id="PF00694"/>
    </source>
</evidence>
<dbReference type="HAMAP" id="MF_01031">
    <property type="entry name" value="LeuD_type1"/>
    <property type="match status" value="1"/>
</dbReference>
<protein>
    <recommendedName>
        <fullName evidence="10">3-isopropylmalate dehydratase small subunit</fullName>
        <ecNumber evidence="10">4.2.1.33</ecNumber>
    </recommendedName>
    <alternativeName>
        <fullName evidence="10">Alpha-IPM isomerase</fullName>
        <shortName evidence="10">IPMI</shortName>
    </alternativeName>
    <alternativeName>
        <fullName evidence="10">Isopropylmalate isomerase</fullName>
    </alternativeName>
</protein>
<dbReference type="InterPro" id="IPR015928">
    <property type="entry name" value="Aconitase/3IPM_dehydase_swvl"/>
</dbReference>
<dbReference type="OrthoDB" id="9777465at2"/>
<comment type="pathway">
    <text evidence="3 10">Amino-acid biosynthesis; L-leucine biosynthesis; L-leucine from 3-methyl-2-oxobutanoate: step 2/4.</text>
</comment>
<evidence type="ECO:0000256" key="6">
    <source>
        <dbReference type="ARBA" id="ARBA00022430"/>
    </source>
</evidence>
<dbReference type="AlphaFoldDB" id="A0A4U1BWV0"/>
<comment type="subunit">
    <text evidence="5 10">Heterodimer of LeuC and LeuD.</text>
</comment>
<dbReference type="FunFam" id="3.20.19.10:FF:000003">
    <property type="entry name" value="3-isopropylmalate dehydratase small subunit"/>
    <property type="match status" value="1"/>
</dbReference>
<evidence type="ECO:0000256" key="3">
    <source>
        <dbReference type="ARBA" id="ARBA00004729"/>
    </source>
</evidence>
<proteinExistence type="inferred from homology"/>
<dbReference type="CDD" id="cd01577">
    <property type="entry name" value="IPMI_Swivel"/>
    <property type="match status" value="1"/>
</dbReference>
<dbReference type="InterPro" id="IPR050075">
    <property type="entry name" value="LeuD"/>
</dbReference>
<gene>
    <name evidence="10 12" type="primary">leuD</name>
    <name evidence="12" type="ORF">FA045_15990</name>
</gene>
<evidence type="ECO:0000256" key="5">
    <source>
        <dbReference type="ARBA" id="ARBA00011271"/>
    </source>
</evidence>
<dbReference type="InterPro" id="IPR000573">
    <property type="entry name" value="AconitaseA/IPMdHydase_ssu_swvl"/>
</dbReference>
<comment type="similarity">
    <text evidence="4 10">Belongs to the LeuD family. LeuD type 1 subfamily.</text>
</comment>
<sequence length="201" mass="22433">MKKFTKLTSAVVPLNIENIDTDQIIPARFLKATTREGFGENLFCDWRYDADRQPKPDFVLNDKTYSGKILLAGKNFGCGSSREHAAWAIQDAGFDAVVSSFFADIFKGNALNNGLLPVQVSDEFLFKMFEAVAKDHNTQITIDLENQTIKIEGQVLPSGEDLGGAESFEINAYKKSCLINGYDDIDFILAQKELVEEFEKS</sequence>
<comment type="caution">
    <text evidence="12">The sequence shown here is derived from an EMBL/GenBank/DDBJ whole genome shotgun (WGS) entry which is preliminary data.</text>
</comment>
<evidence type="ECO:0000256" key="9">
    <source>
        <dbReference type="ARBA" id="ARBA00023304"/>
    </source>
</evidence>